<protein>
    <submittedName>
        <fullName evidence="6">TetR family transcriptional regulator</fullName>
    </submittedName>
</protein>
<dbReference type="PROSITE" id="PS50977">
    <property type="entry name" value="HTH_TETR_2"/>
    <property type="match status" value="1"/>
</dbReference>
<dbReference type="GO" id="GO:0003700">
    <property type="term" value="F:DNA-binding transcription factor activity"/>
    <property type="evidence" value="ECO:0007669"/>
    <property type="project" value="TreeGrafter"/>
</dbReference>
<evidence type="ECO:0000313" key="6">
    <source>
        <dbReference type="EMBL" id="GLK11441.1"/>
    </source>
</evidence>
<dbReference type="InterPro" id="IPR009057">
    <property type="entry name" value="Homeodomain-like_sf"/>
</dbReference>
<evidence type="ECO:0000313" key="7">
    <source>
        <dbReference type="Proteomes" id="UP001143474"/>
    </source>
</evidence>
<dbReference type="SUPFAM" id="SSF46689">
    <property type="entry name" value="Homeodomain-like"/>
    <property type="match status" value="1"/>
</dbReference>
<organism evidence="6 7">
    <name type="scientific">Streptosporangium carneum</name>
    <dbReference type="NCBI Taxonomy" id="47481"/>
    <lineage>
        <taxon>Bacteria</taxon>
        <taxon>Bacillati</taxon>
        <taxon>Actinomycetota</taxon>
        <taxon>Actinomycetes</taxon>
        <taxon>Streptosporangiales</taxon>
        <taxon>Streptosporangiaceae</taxon>
        <taxon>Streptosporangium</taxon>
    </lineage>
</organism>
<evidence type="ECO:0000259" key="5">
    <source>
        <dbReference type="PROSITE" id="PS50977"/>
    </source>
</evidence>
<dbReference type="PANTHER" id="PTHR30055:SF234">
    <property type="entry name" value="HTH-TYPE TRANSCRIPTIONAL REGULATOR BETI"/>
    <property type="match status" value="1"/>
</dbReference>
<dbReference type="Proteomes" id="UP001143474">
    <property type="component" value="Unassembled WGS sequence"/>
</dbReference>
<dbReference type="PANTHER" id="PTHR30055">
    <property type="entry name" value="HTH-TYPE TRANSCRIPTIONAL REGULATOR RUTR"/>
    <property type="match status" value="1"/>
</dbReference>
<reference evidence="6" key="1">
    <citation type="journal article" date="2014" name="Int. J. Syst. Evol. Microbiol.">
        <title>Complete genome sequence of Corynebacterium casei LMG S-19264T (=DSM 44701T), isolated from a smear-ripened cheese.</title>
        <authorList>
            <consortium name="US DOE Joint Genome Institute (JGI-PGF)"/>
            <person name="Walter F."/>
            <person name="Albersmeier A."/>
            <person name="Kalinowski J."/>
            <person name="Ruckert C."/>
        </authorList>
    </citation>
    <scope>NUCLEOTIDE SEQUENCE</scope>
    <source>
        <strain evidence="6">VKM Ac-2007</strain>
    </source>
</reference>
<sequence>MFVTSKRPRLTAHDWAEAALEALGAAGLTAVAIEPLAVHLGTTKGSFYAHYANREALVSAALTLWEQRSTEAPIYALEAESDPVARLRTLLKQAGRRTGQDPSEINILASAGHELVAPVVRRVMQRRIQYLISLFEQIGFTRTESVHRATLAHTAYIGLIEMTTRLPGALPLENTRATDEYVKSVLALLLYGADRCDLQEEI</sequence>
<keyword evidence="1" id="KW-0805">Transcription regulation</keyword>
<dbReference type="Pfam" id="PF00440">
    <property type="entry name" value="TetR_N"/>
    <property type="match status" value="1"/>
</dbReference>
<keyword evidence="2 4" id="KW-0238">DNA-binding</keyword>
<dbReference type="Gene3D" id="1.10.357.10">
    <property type="entry name" value="Tetracycline Repressor, domain 2"/>
    <property type="match status" value="1"/>
</dbReference>
<dbReference type="AlphaFoldDB" id="A0A9W6MEQ8"/>
<reference evidence="6" key="2">
    <citation type="submission" date="2023-01" db="EMBL/GenBank/DDBJ databases">
        <authorList>
            <person name="Sun Q."/>
            <person name="Evtushenko L."/>
        </authorList>
    </citation>
    <scope>NUCLEOTIDE SEQUENCE</scope>
    <source>
        <strain evidence="6">VKM Ac-2007</strain>
    </source>
</reference>
<name>A0A9W6MEQ8_9ACTN</name>
<evidence type="ECO:0000256" key="1">
    <source>
        <dbReference type="ARBA" id="ARBA00023015"/>
    </source>
</evidence>
<evidence type="ECO:0000256" key="4">
    <source>
        <dbReference type="PROSITE-ProRule" id="PRU00335"/>
    </source>
</evidence>
<evidence type="ECO:0000256" key="3">
    <source>
        <dbReference type="ARBA" id="ARBA00023163"/>
    </source>
</evidence>
<proteinExistence type="predicted"/>
<keyword evidence="7" id="KW-1185">Reference proteome</keyword>
<dbReference type="InterPro" id="IPR050109">
    <property type="entry name" value="HTH-type_TetR-like_transc_reg"/>
</dbReference>
<keyword evidence="3" id="KW-0804">Transcription</keyword>
<dbReference type="GO" id="GO:0000976">
    <property type="term" value="F:transcription cis-regulatory region binding"/>
    <property type="evidence" value="ECO:0007669"/>
    <property type="project" value="TreeGrafter"/>
</dbReference>
<feature type="domain" description="HTH tetR-type" evidence="5">
    <location>
        <begin position="9"/>
        <end position="69"/>
    </location>
</feature>
<gene>
    <name evidence="6" type="ORF">GCM10017600_48480</name>
</gene>
<evidence type="ECO:0000256" key="2">
    <source>
        <dbReference type="ARBA" id="ARBA00023125"/>
    </source>
</evidence>
<comment type="caution">
    <text evidence="6">The sequence shown here is derived from an EMBL/GenBank/DDBJ whole genome shotgun (WGS) entry which is preliminary data.</text>
</comment>
<dbReference type="InterPro" id="IPR001647">
    <property type="entry name" value="HTH_TetR"/>
</dbReference>
<feature type="DNA-binding region" description="H-T-H motif" evidence="4">
    <location>
        <begin position="32"/>
        <end position="51"/>
    </location>
</feature>
<accession>A0A9W6MEQ8</accession>
<dbReference type="EMBL" id="BSEV01000011">
    <property type="protein sequence ID" value="GLK11441.1"/>
    <property type="molecule type" value="Genomic_DNA"/>
</dbReference>